<dbReference type="PANTHER" id="PTHR47332:SF6">
    <property type="entry name" value="SET DOMAIN-CONTAINING PROTEIN"/>
    <property type="match status" value="1"/>
</dbReference>
<dbReference type="Pfam" id="PF00856">
    <property type="entry name" value="SET"/>
    <property type="match status" value="1"/>
</dbReference>
<dbReference type="InterPro" id="IPR001214">
    <property type="entry name" value="SET_dom"/>
</dbReference>
<evidence type="ECO:0000313" key="3">
    <source>
        <dbReference type="EMBL" id="KIW98333.1"/>
    </source>
</evidence>
<dbReference type="GeneID" id="27694845"/>
<dbReference type="SMART" id="SM00317">
    <property type="entry name" value="SET"/>
    <property type="match status" value="1"/>
</dbReference>
<protein>
    <recommendedName>
        <fullName evidence="2">SET domain-containing protein</fullName>
    </recommendedName>
</protein>
<keyword evidence="1" id="KW-0732">Signal</keyword>
<keyword evidence="4" id="KW-1185">Reference proteome</keyword>
<dbReference type="InterPro" id="IPR053185">
    <property type="entry name" value="SET_domain_protein"/>
</dbReference>
<feature type="signal peptide" evidence="1">
    <location>
        <begin position="1"/>
        <end position="24"/>
    </location>
</feature>
<dbReference type="VEuPathDB" id="FungiDB:Z519_01917"/>
<dbReference type="HOGENOM" id="CLU_028281_6_1_1"/>
<organism evidence="3 4">
    <name type="scientific">Cladophialophora bantiana (strain ATCC 10958 / CBS 173.52 / CDC B-1940 / NIH 8579)</name>
    <name type="common">Xylohypha bantiana</name>
    <dbReference type="NCBI Taxonomy" id="1442370"/>
    <lineage>
        <taxon>Eukaryota</taxon>
        <taxon>Fungi</taxon>
        <taxon>Dikarya</taxon>
        <taxon>Ascomycota</taxon>
        <taxon>Pezizomycotina</taxon>
        <taxon>Eurotiomycetes</taxon>
        <taxon>Chaetothyriomycetidae</taxon>
        <taxon>Chaetothyriales</taxon>
        <taxon>Herpotrichiellaceae</taxon>
        <taxon>Cladophialophora</taxon>
    </lineage>
</organism>
<dbReference type="EMBL" id="KN846981">
    <property type="protein sequence ID" value="KIW98333.1"/>
    <property type="molecule type" value="Genomic_DNA"/>
</dbReference>
<sequence length="446" mass="48660">MKSELVSVLAVLSFLRPIVPAASAQEAPLSLEERSIFHSDIVVEAGSETYGDEFLSGSDQAELAIEGTDASSSHDQQTTTTGHPPWSYKPVCTDYLDELGDQLCVYTDTTFSNGRGISIFTTPQIAQEFASLLPFQDPSALSSRGINPDSSNVDNKPWYTAPIPGKGVGMLASRSLQRGDLITAYTPYLLAHMENLLSTPERERFLRVAVDQLPAASRDVYLGLAKIYGEPSVVVQDVVKANAFEMQIGGQMHLAVFPEASRMNHACAPNAQYFLSPGLLTHFVHAVRPIARGEEVTISYAPPLRLHADRQAYLQSTFQFTCTCARCTHSGDRTLEDADKATEDIIALQWALSQWGTNSTASVKKAEMLVGLYRQEGLDAFLDDAYGHAALTYNAVGSARGAKKYAKLAAEAARLKYGPDAAAATEWDRIMKDPMGHSSWRRRKTG</sequence>
<dbReference type="Proteomes" id="UP000053789">
    <property type="component" value="Unassembled WGS sequence"/>
</dbReference>
<dbReference type="Gene3D" id="2.170.270.10">
    <property type="entry name" value="SET domain"/>
    <property type="match status" value="1"/>
</dbReference>
<feature type="chain" id="PRO_5002243682" description="SET domain-containing protein" evidence="1">
    <location>
        <begin position="25"/>
        <end position="446"/>
    </location>
</feature>
<evidence type="ECO:0000256" key="1">
    <source>
        <dbReference type="SAM" id="SignalP"/>
    </source>
</evidence>
<feature type="domain" description="SET" evidence="2">
    <location>
        <begin position="156"/>
        <end position="301"/>
    </location>
</feature>
<accession>A0A0D2HY18</accession>
<name>A0A0D2HY18_CLAB1</name>
<dbReference type="RefSeq" id="XP_016625002.1">
    <property type="nucleotide sequence ID" value="XM_016759674.1"/>
</dbReference>
<dbReference type="AlphaFoldDB" id="A0A0D2HY18"/>
<dbReference type="CDD" id="cd20071">
    <property type="entry name" value="SET_SMYD"/>
    <property type="match status" value="1"/>
</dbReference>
<dbReference type="PROSITE" id="PS50280">
    <property type="entry name" value="SET"/>
    <property type="match status" value="1"/>
</dbReference>
<dbReference type="SUPFAM" id="SSF82199">
    <property type="entry name" value="SET domain"/>
    <property type="match status" value="1"/>
</dbReference>
<gene>
    <name evidence="3" type="ORF">Z519_01917</name>
</gene>
<evidence type="ECO:0000313" key="4">
    <source>
        <dbReference type="Proteomes" id="UP000053789"/>
    </source>
</evidence>
<dbReference type="PANTHER" id="PTHR47332">
    <property type="entry name" value="SET DOMAIN-CONTAINING PROTEIN 5"/>
    <property type="match status" value="1"/>
</dbReference>
<proteinExistence type="predicted"/>
<evidence type="ECO:0000259" key="2">
    <source>
        <dbReference type="PROSITE" id="PS50280"/>
    </source>
</evidence>
<reference evidence="3" key="1">
    <citation type="submission" date="2015-01" db="EMBL/GenBank/DDBJ databases">
        <title>The Genome Sequence of Cladophialophora bantiana CBS 173.52.</title>
        <authorList>
            <consortium name="The Broad Institute Genomics Platform"/>
            <person name="Cuomo C."/>
            <person name="de Hoog S."/>
            <person name="Gorbushina A."/>
            <person name="Stielow B."/>
            <person name="Teixiera M."/>
            <person name="Abouelleil A."/>
            <person name="Chapman S.B."/>
            <person name="Priest M."/>
            <person name="Young S.K."/>
            <person name="Wortman J."/>
            <person name="Nusbaum C."/>
            <person name="Birren B."/>
        </authorList>
    </citation>
    <scope>NUCLEOTIDE SEQUENCE [LARGE SCALE GENOMIC DNA]</scope>
    <source>
        <strain evidence="3">CBS 173.52</strain>
    </source>
</reference>
<dbReference type="OrthoDB" id="265717at2759"/>
<dbReference type="InterPro" id="IPR046341">
    <property type="entry name" value="SET_dom_sf"/>
</dbReference>